<proteinExistence type="predicted"/>
<feature type="region of interest" description="Disordered" evidence="1">
    <location>
        <begin position="490"/>
        <end position="509"/>
    </location>
</feature>
<dbReference type="InterPro" id="IPR036116">
    <property type="entry name" value="FN3_sf"/>
</dbReference>
<keyword evidence="2" id="KW-0812">Transmembrane</keyword>
<feature type="region of interest" description="Disordered" evidence="1">
    <location>
        <begin position="526"/>
        <end position="562"/>
    </location>
</feature>
<dbReference type="AlphaFoldDB" id="A0AAN0JJC8"/>
<dbReference type="RefSeq" id="XP_019856783.1">
    <property type="nucleotide sequence ID" value="XM_020001224.1"/>
</dbReference>
<name>A0AAN0JJC8_AMPQE</name>
<protein>
    <recommendedName>
        <fullName evidence="3">Fibronectin type-III domain-containing protein</fullName>
    </recommendedName>
</protein>
<evidence type="ECO:0000256" key="1">
    <source>
        <dbReference type="SAM" id="MobiDB-lite"/>
    </source>
</evidence>
<feature type="compositionally biased region" description="Low complexity" evidence="1">
    <location>
        <begin position="531"/>
        <end position="545"/>
    </location>
</feature>
<dbReference type="SUPFAM" id="SSF49265">
    <property type="entry name" value="Fibronectin type III"/>
    <property type="match status" value="1"/>
</dbReference>
<reference evidence="4" key="2">
    <citation type="submission" date="2024-06" db="UniProtKB">
        <authorList>
            <consortium name="EnsemblMetazoa"/>
        </authorList>
    </citation>
    <scope>IDENTIFICATION</scope>
</reference>
<dbReference type="InterPro" id="IPR003961">
    <property type="entry name" value="FN3_dom"/>
</dbReference>
<accession>A0AAN0JJC8</accession>
<evidence type="ECO:0000259" key="3">
    <source>
        <dbReference type="PROSITE" id="PS50853"/>
    </source>
</evidence>
<dbReference type="CDD" id="cd00063">
    <property type="entry name" value="FN3"/>
    <property type="match status" value="1"/>
</dbReference>
<keyword evidence="5" id="KW-1185">Reference proteome</keyword>
<reference evidence="5" key="1">
    <citation type="journal article" date="2010" name="Nature">
        <title>The Amphimedon queenslandica genome and the evolution of animal complexity.</title>
        <authorList>
            <person name="Srivastava M."/>
            <person name="Simakov O."/>
            <person name="Chapman J."/>
            <person name="Fahey B."/>
            <person name="Gauthier M.E."/>
            <person name="Mitros T."/>
            <person name="Richards G.S."/>
            <person name="Conaco C."/>
            <person name="Dacre M."/>
            <person name="Hellsten U."/>
            <person name="Larroux C."/>
            <person name="Putnam N.H."/>
            <person name="Stanke M."/>
            <person name="Adamska M."/>
            <person name="Darling A."/>
            <person name="Degnan S.M."/>
            <person name="Oakley T.H."/>
            <person name="Plachetzki D.C."/>
            <person name="Zhai Y."/>
            <person name="Adamski M."/>
            <person name="Calcino A."/>
            <person name="Cummins S.F."/>
            <person name="Goodstein D.M."/>
            <person name="Harris C."/>
            <person name="Jackson D.J."/>
            <person name="Leys S.P."/>
            <person name="Shu S."/>
            <person name="Woodcroft B.J."/>
            <person name="Vervoort M."/>
            <person name="Kosik K.S."/>
            <person name="Manning G."/>
            <person name="Degnan B.M."/>
            <person name="Rokhsar D.S."/>
        </authorList>
    </citation>
    <scope>NUCLEOTIDE SEQUENCE [LARGE SCALE GENOMIC DNA]</scope>
</reference>
<organism evidence="4 5">
    <name type="scientific">Amphimedon queenslandica</name>
    <name type="common">Sponge</name>
    <dbReference type="NCBI Taxonomy" id="400682"/>
    <lineage>
        <taxon>Eukaryota</taxon>
        <taxon>Metazoa</taxon>
        <taxon>Porifera</taxon>
        <taxon>Demospongiae</taxon>
        <taxon>Heteroscleromorpha</taxon>
        <taxon>Haplosclerida</taxon>
        <taxon>Niphatidae</taxon>
        <taxon>Amphimedon</taxon>
    </lineage>
</organism>
<evidence type="ECO:0000256" key="2">
    <source>
        <dbReference type="SAM" id="Phobius"/>
    </source>
</evidence>
<keyword evidence="2" id="KW-0472">Membrane</keyword>
<keyword evidence="2" id="KW-1133">Transmembrane helix</keyword>
<feature type="domain" description="Fibronectin type-III" evidence="3">
    <location>
        <begin position="105"/>
        <end position="206"/>
    </location>
</feature>
<dbReference type="Proteomes" id="UP000007879">
    <property type="component" value="Unassembled WGS sequence"/>
</dbReference>
<dbReference type="EnsemblMetazoa" id="XM_020001224.1">
    <property type="protein sequence ID" value="XP_019856783.1"/>
    <property type="gene ID" value="LOC109585230"/>
</dbReference>
<sequence length="1068" mass="118392">ITVPPVPVTVPLFTTAAFTCEGTGDILNWAARNSEDTEAFTLDIRQQRNITYTDPGIGPGNLSSVLTISGLPVNDDLQISCQIISFQPFEQVISYSTLKLRDVSPVEDLKFNFTSSSSLEITWSPAVYRFPPHSPVTYQVLVTDEEDGDIILDGNTPDTNYTVPNVTQCDSFNISITALVDQYAPNDNDTARSNTGSYNLTVTKNLEHSVSFEVSSMPSSYCEKKLFVKDQSDGSVLVDDEILSGDHKNITLEPFRKYQLLTEVKNLRNKVEDKNYTIISTYNVQDLLVSTEGNGSVSVQCVFVSGSTADGCHVIFTDTRNGRNEYFNITGLDHAILSLSTSGTYRVTAHNIFNGYITPWTCVKPKQVNVTITPSIISTTNSVDSMSSTINDVLTSPLPSPTDFIEGTDDSSSPGSETGSNSILFIISGVIGACLLVIIVIFIVAALLLMYKRQAKKKGVILTSEIAICHQPQAEMSHYQEIPIGTVSIDVSNDERSSGPTSEPVQGNIVDPYHVSSDELLAIRNGQTQTSSPSSSSDSIGSPFSATPLIQHDDENTFNTGPTVTVTNNTATYAVIGRRTDTTDVPLPTDQCVEYSNVAGDISKRGVANAYNRDNHNESNTNNTIHGDFNPAIAAEISPPPYDDLDTITNPVIGPIPESVTVPLQALPVDYLYPQAEEESHIKGASSLFVTSPVEQPKDGYDDHSSSRLLEYFFVEFTPLPVWTFSHQPHEDNNVNAASTQDEEKTLLYHDLFDDLDVTPLENLDREEEFGHSDVMLVPHFTSQYFSKGEEERNFGVKSHGKEENEEVKNGENIDELYNTTEVQKGNGHVALPIMTPLKKRNEEPKKAFRQASMEILIVGDSGTGKKSSPCNTLIGEYVHPTGLFAGSYGIGVSTILPCFCPKIVEIKKILDSSCHFLFDMSLQPDDYYYDFDFDCYIKAMTKKFFMKAFNDTLTDDSRNKIITLSECCYRWKKWDKRTACIWPNWDYNIPWNLKILSHERSVNATNASAYVPPIGCEEMKTCDGCYYYEEKCLKETKENTYFGGWNWKTASITKLQELISNVGILLY</sequence>
<feature type="transmembrane region" description="Helical" evidence="2">
    <location>
        <begin position="423"/>
        <end position="449"/>
    </location>
</feature>
<evidence type="ECO:0000313" key="4">
    <source>
        <dbReference type="EnsemblMetazoa" id="XP_019856783.1"/>
    </source>
</evidence>
<dbReference type="KEGG" id="aqu:109585230"/>
<dbReference type="GeneID" id="109585230"/>
<dbReference type="PROSITE" id="PS50853">
    <property type="entry name" value="FN3"/>
    <property type="match status" value="1"/>
</dbReference>
<evidence type="ECO:0000313" key="5">
    <source>
        <dbReference type="Proteomes" id="UP000007879"/>
    </source>
</evidence>